<keyword evidence="3" id="KW-1185">Reference proteome</keyword>
<name>A0ABW7Q0M8_9GAMM</name>
<comment type="caution">
    <text evidence="2">The sequence shown here is derived from an EMBL/GenBank/DDBJ whole genome shotgun (WGS) entry which is preliminary data.</text>
</comment>
<protein>
    <submittedName>
        <fullName evidence="2">Tlde1 domain-containing protein</fullName>
    </submittedName>
</protein>
<reference evidence="2 3" key="1">
    <citation type="submission" date="2024-08" db="EMBL/GenBank/DDBJ databases">
        <title>Pantoea ronii - a newly identified human opportunistic pathogen.</title>
        <authorList>
            <person name="Keidar-Friedman D."/>
            <person name="Sorek N."/>
            <person name="Leshin-Carmel D."/>
            <person name="Tsur A."/>
            <person name="Amsalem M."/>
            <person name="Tolkach D."/>
            <person name="Brosh-Nissimov T."/>
        </authorList>
    </citation>
    <scope>NUCLEOTIDE SEQUENCE [LARGE SCALE GENOMIC DNA]</scope>
    <source>
        <strain evidence="2 3">AA23256</strain>
    </source>
</reference>
<feature type="domain" description="Tlde1" evidence="1">
    <location>
        <begin position="24"/>
        <end position="115"/>
    </location>
</feature>
<accession>A0ABW7Q0M8</accession>
<evidence type="ECO:0000313" key="2">
    <source>
        <dbReference type="EMBL" id="MFH8136143.1"/>
    </source>
</evidence>
<gene>
    <name evidence="2" type="ORF">ABU178_18500</name>
</gene>
<dbReference type="RefSeq" id="WP_397217641.1">
    <property type="nucleotide sequence ID" value="NZ_JBGFSN010000011.1"/>
</dbReference>
<evidence type="ECO:0000313" key="3">
    <source>
        <dbReference type="Proteomes" id="UP001611251"/>
    </source>
</evidence>
<proteinExistence type="predicted"/>
<dbReference type="EMBL" id="JBGFSN010000011">
    <property type="protein sequence ID" value="MFH8136143.1"/>
    <property type="molecule type" value="Genomic_DNA"/>
</dbReference>
<dbReference type="Pfam" id="PF10908">
    <property type="entry name" value="Tlde1_dom"/>
    <property type="match status" value="1"/>
</dbReference>
<evidence type="ECO:0000259" key="1">
    <source>
        <dbReference type="Pfam" id="PF10908"/>
    </source>
</evidence>
<sequence length="120" mass="13668">MAWFYNVKTRKFERDGLFQFKAKYAGAQGYKDDPEQECVINKGPLPRGKYLISDPITKHPTTGAYVLRLTPHPDNRMCGRSGFLIHGDNIDGTASNGCIIFIRKYREKIVKSRAKELTVT</sequence>
<dbReference type="InterPro" id="IPR021225">
    <property type="entry name" value="Tlde1_dom"/>
</dbReference>
<dbReference type="Proteomes" id="UP001611251">
    <property type="component" value="Unassembled WGS sequence"/>
</dbReference>
<organism evidence="2 3">
    <name type="scientific">Pantoea osteomyelitidis</name>
    <dbReference type="NCBI Taxonomy" id="3230026"/>
    <lineage>
        <taxon>Bacteria</taxon>
        <taxon>Pseudomonadati</taxon>
        <taxon>Pseudomonadota</taxon>
        <taxon>Gammaproteobacteria</taxon>
        <taxon>Enterobacterales</taxon>
        <taxon>Erwiniaceae</taxon>
        <taxon>Pantoea</taxon>
    </lineage>
</organism>